<evidence type="ECO:0008006" key="3">
    <source>
        <dbReference type="Google" id="ProtNLM"/>
    </source>
</evidence>
<dbReference type="EMBL" id="LDJL01000006">
    <property type="protein sequence ID" value="KRG70404.1"/>
    <property type="molecule type" value="Genomic_DNA"/>
</dbReference>
<evidence type="ECO:0000313" key="1">
    <source>
        <dbReference type="EMBL" id="KRG70404.1"/>
    </source>
</evidence>
<reference evidence="1 2" key="1">
    <citation type="submission" date="2015-05" db="EMBL/GenBank/DDBJ databases">
        <title>Genome sequencing and analysis of members of genus Stenotrophomonas.</title>
        <authorList>
            <person name="Patil P.P."/>
            <person name="Midha S."/>
            <person name="Patil P.B."/>
        </authorList>
    </citation>
    <scope>NUCLEOTIDE SEQUENCE [LARGE SCALE GENOMIC DNA]</scope>
    <source>
        <strain evidence="1 2">DSM 21858</strain>
    </source>
</reference>
<comment type="caution">
    <text evidence="1">The sequence shown here is derived from an EMBL/GenBank/DDBJ whole genome shotgun (WGS) entry which is preliminary data.</text>
</comment>
<evidence type="ECO:0000313" key="2">
    <source>
        <dbReference type="Proteomes" id="UP000052052"/>
    </source>
</evidence>
<dbReference type="Pfam" id="PF13211">
    <property type="entry name" value="DUF4019"/>
    <property type="match status" value="1"/>
</dbReference>
<sequence length="151" mass="17088">MLMTLPGCTVSFNPSANQDLPEPTSGNREQQLEAEQAARMYLQMIDRKQFEKTWRMAGSALRDQSSEFAWVNMLKLASKTFGTPQQRTLEGFGFSPRIDVNVPPGEYVLVQFKDSAGKVTVTEKVVMQREQASWKLIGYFINKRVQYGADA</sequence>
<dbReference type="InterPro" id="IPR025091">
    <property type="entry name" value="DUF4019"/>
</dbReference>
<name>A0A0R0CXA1_9GAMM</name>
<organism evidence="1 2">
    <name type="scientific">Pseudoxanthomonas dokdonensis</name>
    <dbReference type="NCBI Taxonomy" id="344882"/>
    <lineage>
        <taxon>Bacteria</taxon>
        <taxon>Pseudomonadati</taxon>
        <taxon>Pseudomonadota</taxon>
        <taxon>Gammaproteobacteria</taxon>
        <taxon>Lysobacterales</taxon>
        <taxon>Lysobacteraceae</taxon>
        <taxon>Pseudoxanthomonas</taxon>
    </lineage>
</organism>
<gene>
    <name evidence="1" type="ORF">ABB29_06515</name>
</gene>
<dbReference type="Proteomes" id="UP000052052">
    <property type="component" value="Unassembled WGS sequence"/>
</dbReference>
<accession>A0A0R0CXA1</accession>
<dbReference type="STRING" id="344882.ABB29_06515"/>
<dbReference type="PATRIC" id="fig|344882.3.peg.2640"/>
<proteinExistence type="predicted"/>
<keyword evidence="2" id="KW-1185">Reference proteome</keyword>
<dbReference type="AlphaFoldDB" id="A0A0R0CXA1"/>
<protein>
    <recommendedName>
        <fullName evidence="3">DUF4019 domain-containing protein</fullName>
    </recommendedName>
</protein>